<dbReference type="EMBL" id="CM039426">
    <property type="protein sequence ID" value="KAI4356712.1"/>
    <property type="molecule type" value="Genomic_DNA"/>
</dbReference>
<protein>
    <submittedName>
        <fullName evidence="1">Uncharacterized protein</fullName>
    </submittedName>
</protein>
<name>A0ACB9Q6S8_BAUVA</name>
<accession>A0ACB9Q6S8</accession>
<gene>
    <name evidence="1" type="ORF">L6164_000711</name>
</gene>
<dbReference type="Proteomes" id="UP000828941">
    <property type="component" value="Chromosome 1"/>
</dbReference>
<sequence length="86" mass="9755">MVLRLQVARLINVMSVLDDKLSEAASSIDIATKQNLDNLVKLEEELLKKSASKEFSKSGFFEHSDQDTYEAILIRLARFLSEREAP</sequence>
<comment type="caution">
    <text evidence="1">The sequence shown here is derived from an EMBL/GenBank/DDBJ whole genome shotgun (WGS) entry which is preliminary data.</text>
</comment>
<keyword evidence="2" id="KW-1185">Reference proteome</keyword>
<organism evidence="1 2">
    <name type="scientific">Bauhinia variegata</name>
    <name type="common">Purple orchid tree</name>
    <name type="synonym">Phanera variegata</name>
    <dbReference type="NCBI Taxonomy" id="167791"/>
    <lineage>
        <taxon>Eukaryota</taxon>
        <taxon>Viridiplantae</taxon>
        <taxon>Streptophyta</taxon>
        <taxon>Embryophyta</taxon>
        <taxon>Tracheophyta</taxon>
        <taxon>Spermatophyta</taxon>
        <taxon>Magnoliopsida</taxon>
        <taxon>eudicotyledons</taxon>
        <taxon>Gunneridae</taxon>
        <taxon>Pentapetalae</taxon>
        <taxon>rosids</taxon>
        <taxon>fabids</taxon>
        <taxon>Fabales</taxon>
        <taxon>Fabaceae</taxon>
        <taxon>Cercidoideae</taxon>
        <taxon>Cercideae</taxon>
        <taxon>Bauhiniinae</taxon>
        <taxon>Bauhinia</taxon>
    </lineage>
</organism>
<evidence type="ECO:0000313" key="1">
    <source>
        <dbReference type="EMBL" id="KAI4356712.1"/>
    </source>
</evidence>
<evidence type="ECO:0000313" key="2">
    <source>
        <dbReference type="Proteomes" id="UP000828941"/>
    </source>
</evidence>
<reference evidence="1 2" key="1">
    <citation type="journal article" date="2022" name="DNA Res.">
        <title>Chromosomal-level genome assembly of the orchid tree Bauhinia variegata (Leguminosae; Cercidoideae) supports the allotetraploid origin hypothesis of Bauhinia.</title>
        <authorList>
            <person name="Zhong Y."/>
            <person name="Chen Y."/>
            <person name="Zheng D."/>
            <person name="Pang J."/>
            <person name="Liu Y."/>
            <person name="Luo S."/>
            <person name="Meng S."/>
            <person name="Qian L."/>
            <person name="Wei D."/>
            <person name="Dai S."/>
            <person name="Zhou R."/>
        </authorList>
    </citation>
    <scope>NUCLEOTIDE SEQUENCE [LARGE SCALE GENOMIC DNA]</scope>
    <source>
        <strain evidence="1">BV-YZ2020</strain>
    </source>
</reference>
<proteinExistence type="predicted"/>